<evidence type="ECO:0000313" key="2">
    <source>
        <dbReference type="EMBL" id="KKQ49575.1"/>
    </source>
</evidence>
<proteinExistence type="predicted"/>
<comment type="caution">
    <text evidence="2">The sequence shown here is derived from an EMBL/GenBank/DDBJ whole genome shotgun (WGS) entry which is preliminary data.</text>
</comment>
<sequence length="152" mass="16283">MTKNQLTKEGHAQLVTELANLNDRADQLIVKIEDVAQPDESGEDSLASQLKAELEVVNSKIASIETVLDNFEIISGNGSSTTVHIGSKVKIKISGNSERVFHLVGEFEADPAANKISSLSPLGVAMMGKKLHDQFEVEAPAGKLTYKIVAIA</sequence>
<dbReference type="Gene3D" id="3.10.50.30">
    <property type="entry name" value="Transcription elongation factor, GreA/GreB, C-terminal domain"/>
    <property type="match status" value="1"/>
</dbReference>
<keyword evidence="2" id="KW-0251">Elongation factor</keyword>
<dbReference type="PANTHER" id="PTHR30437:SF4">
    <property type="entry name" value="TRANSCRIPTION ELONGATION FACTOR GREA"/>
    <property type="match status" value="1"/>
</dbReference>
<dbReference type="SUPFAM" id="SSF54534">
    <property type="entry name" value="FKBP-like"/>
    <property type="match status" value="1"/>
</dbReference>
<dbReference type="Gene3D" id="1.10.287.180">
    <property type="entry name" value="Transcription elongation factor, GreA/GreB, N-terminal domain"/>
    <property type="match status" value="1"/>
</dbReference>
<dbReference type="GO" id="GO:0003677">
    <property type="term" value="F:DNA binding"/>
    <property type="evidence" value="ECO:0007669"/>
    <property type="project" value="InterPro"/>
</dbReference>
<keyword evidence="2" id="KW-0648">Protein biosynthesis</keyword>
<gene>
    <name evidence="2" type="ORF">US68_C0013G0015</name>
</gene>
<dbReference type="Pfam" id="PF01272">
    <property type="entry name" value="GreA_GreB"/>
    <property type="match status" value="1"/>
</dbReference>
<dbReference type="SUPFAM" id="SSF46557">
    <property type="entry name" value="GreA transcript cleavage protein, N-terminal domain"/>
    <property type="match status" value="1"/>
</dbReference>
<reference evidence="2 3" key="1">
    <citation type="journal article" date="2015" name="Nature">
        <title>rRNA introns, odd ribosomes, and small enigmatic genomes across a large radiation of phyla.</title>
        <authorList>
            <person name="Brown C.T."/>
            <person name="Hug L.A."/>
            <person name="Thomas B.C."/>
            <person name="Sharon I."/>
            <person name="Castelle C.J."/>
            <person name="Singh A."/>
            <person name="Wilkins M.J."/>
            <person name="Williams K.H."/>
            <person name="Banfield J.F."/>
        </authorList>
    </citation>
    <scope>NUCLEOTIDE SEQUENCE [LARGE SCALE GENOMIC DNA]</scope>
</reference>
<protein>
    <submittedName>
        <fullName evidence="2">Transcription elongation factor GreA</fullName>
    </submittedName>
</protein>
<dbReference type="GO" id="GO:0032784">
    <property type="term" value="P:regulation of DNA-templated transcription elongation"/>
    <property type="evidence" value="ECO:0007669"/>
    <property type="project" value="InterPro"/>
</dbReference>
<dbReference type="GO" id="GO:0003746">
    <property type="term" value="F:translation elongation factor activity"/>
    <property type="evidence" value="ECO:0007669"/>
    <property type="project" value="UniProtKB-KW"/>
</dbReference>
<evidence type="ECO:0000259" key="1">
    <source>
        <dbReference type="Pfam" id="PF01272"/>
    </source>
</evidence>
<organism evidence="2 3">
    <name type="scientific">Candidatus Shapirobacteria bacterium GW2011_GWE1_38_10</name>
    <dbReference type="NCBI Taxonomy" id="1618488"/>
    <lineage>
        <taxon>Bacteria</taxon>
        <taxon>Candidatus Shapironibacteriota</taxon>
    </lineage>
</organism>
<dbReference type="InterPro" id="IPR036953">
    <property type="entry name" value="GreA/GreB_C_sf"/>
</dbReference>
<dbReference type="GO" id="GO:0006354">
    <property type="term" value="P:DNA-templated transcription elongation"/>
    <property type="evidence" value="ECO:0007669"/>
    <property type="project" value="TreeGrafter"/>
</dbReference>
<accession>A0A0G0IEX9</accession>
<dbReference type="InterPro" id="IPR001437">
    <property type="entry name" value="Tscrpt_elong_fac_GreA/B_C"/>
</dbReference>
<dbReference type="GO" id="GO:0070063">
    <property type="term" value="F:RNA polymerase binding"/>
    <property type="evidence" value="ECO:0007669"/>
    <property type="project" value="InterPro"/>
</dbReference>
<dbReference type="PANTHER" id="PTHR30437">
    <property type="entry name" value="TRANSCRIPTION ELONGATION FACTOR GREA"/>
    <property type="match status" value="1"/>
</dbReference>
<evidence type="ECO:0000313" key="3">
    <source>
        <dbReference type="Proteomes" id="UP000034231"/>
    </source>
</evidence>
<dbReference type="InterPro" id="IPR036805">
    <property type="entry name" value="Tscrpt_elong_fac_GreA/B_N_sf"/>
</dbReference>
<name>A0A0G0IEX9_9BACT</name>
<dbReference type="InterPro" id="IPR023459">
    <property type="entry name" value="Tscrpt_elong_fac_GreA/B_fam"/>
</dbReference>
<feature type="domain" description="Transcription elongation factor GreA/GreB C-terminal" evidence="1">
    <location>
        <begin position="80"/>
        <end position="151"/>
    </location>
</feature>
<dbReference type="Proteomes" id="UP000034231">
    <property type="component" value="Unassembled WGS sequence"/>
</dbReference>
<dbReference type="EMBL" id="LBTX01000013">
    <property type="protein sequence ID" value="KKQ49575.1"/>
    <property type="molecule type" value="Genomic_DNA"/>
</dbReference>
<dbReference type="PIRSF" id="PIRSF006092">
    <property type="entry name" value="GreA_GreB"/>
    <property type="match status" value="1"/>
</dbReference>
<dbReference type="AlphaFoldDB" id="A0A0G0IEX9"/>